<name>F4WQB1_ACREC</name>
<evidence type="ECO:0000313" key="1">
    <source>
        <dbReference type="EMBL" id="EGI63609.1"/>
    </source>
</evidence>
<gene>
    <name evidence="1" type="ORF">G5I_07996</name>
</gene>
<dbReference type="InParanoid" id="F4WQB1"/>
<sequence>MPRPAGRRVSPDTRLSVLRTPTHAHHHRAEPRLSVSTYPATSGFILGRGEVPPLRRACKSLVRHENRGVRPLLAVCGRPGSSEMNPCLADPPAPTRVPASEFSSWGECRPLLAGVCQLQPMIGPVTNLHLPVSPSPLYIGGDGPLLPTTDAHGSYGEAYLPLLR</sequence>
<accession>F4WQB1</accession>
<dbReference type="AlphaFoldDB" id="F4WQB1"/>
<reference evidence="1" key="1">
    <citation type="submission" date="2011-02" db="EMBL/GenBank/DDBJ databases">
        <title>The genome of the leaf-cutting ant Acromyrmex echinatior suggests key adaptations to social evolution and fungus farming.</title>
        <authorList>
            <person name="Nygaard S."/>
            <person name="Zhang G."/>
        </authorList>
    </citation>
    <scope>NUCLEOTIDE SEQUENCE</scope>
</reference>
<evidence type="ECO:0000313" key="2">
    <source>
        <dbReference type="Proteomes" id="UP000007755"/>
    </source>
</evidence>
<dbReference type="EMBL" id="GL888268">
    <property type="protein sequence ID" value="EGI63609.1"/>
    <property type="molecule type" value="Genomic_DNA"/>
</dbReference>
<protein>
    <submittedName>
        <fullName evidence="1">Uncharacterized protein</fullName>
    </submittedName>
</protein>
<dbReference type="Proteomes" id="UP000007755">
    <property type="component" value="Unassembled WGS sequence"/>
</dbReference>
<organism evidence="2">
    <name type="scientific">Acromyrmex echinatior</name>
    <name type="common">Panamanian leafcutter ant</name>
    <name type="synonym">Acromyrmex octospinosus echinatior</name>
    <dbReference type="NCBI Taxonomy" id="103372"/>
    <lineage>
        <taxon>Eukaryota</taxon>
        <taxon>Metazoa</taxon>
        <taxon>Ecdysozoa</taxon>
        <taxon>Arthropoda</taxon>
        <taxon>Hexapoda</taxon>
        <taxon>Insecta</taxon>
        <taxon>Pterygota</taxon>
        <taxon>Neoptera</taxon>
        <taxon>Endopterygota</taxon>
        <taxon>Hymenoptera</taxon>
        <taxon>Apocrita</taxon>
        <taxon>Aculeata</taxon>
        <taxon>Formicoidea</taxon>
        <taxon>Formicidae</taxon>
        <taxon>Myrmicinae</taxon>
        <taxon>Acromyrmex</taxon>
    </lineage>
</organism>
<proteinExistence type="predicted"/>
<keyword evidence="2" id="KW-1185">Reference proteome</keyword>